<dbReference type="PANTHER" id="PTHR41251:SF1">
    <property type="entry name" value="NON-HOMOLOGOUS END JOINING PROTEIN KU"/>
    <property type="match status" value="1"/>
</dbReference>
<dbReference type="EMBL" id="JARACI010001198">
    <property type="protein sequence ID" value="MDD9208178.1"/>
    <property type="molecule type" value="Genomic_DNA"/>
</dbReference>
<evidence type="ECO:0000313" key="6">
    <source>
        <dbReference type="EMBL" id="MDD9208178.1"/>
    </source>
</evidence>
<evidence type="ECO:0000259" key="5">
    <source>
        <dbReference type="SMART" id="SM00559"/>
    </source>
</evidence>
<keyword evidence="3" id="KW-0234">DNA repair</keyword>
<evidence type="ECO:0000256" key="3">
    <source>
        <dbReference type="HAMAP-Rule" id="MF_01875"/>
    </source>
</evidence>
<gene>
    <name evidence="3" type="primary">ku</name>
    <name evidence="6" type="ORF">PU560_17155</name>
</gene>
<name>A0ABT5U1I7_9MICO</name>
<keyword evidence="2 3" id="KW-0233">DNA recombination</keyword>
<dbReference type="SUPFAM" id="SSF100939">
    <property type="entry name" value="SPOC domain-like"/>
    <property type="match status" value="1"/>
</dbReference>
<evidence type="ECO:0000313" key="7">
    <source>
        <dbReference type="Proteomes" id="UP001165561"/>
    </source>
</evidence>
<evidence type="ECO:0000256" key="2">
    <source>
        <dbReference type="ARBA" id="ARBA00023172"/>
    </source>
</evidence>
<comment type="function">
    <text evidence="3">With LigD forms a non-homologous end joining (NHEJ) DNA repair enzyme, which repairs dsDNA breaks with reduced fidelity. Binds linear dsDNA with 5'- and 3'- overhangs but not closed circular dsDNA nor ssDNA. Recruits and stimulates the ligase activity of LigD.</text>
</comment>
<dbReference type="PANTHER" id="PTHR41251">
    <property type="entry name" value="NON-HOMOLOGOUS END JOINING PROTEIN KU"/>
    <property type="match status" value="1"/>
</dbReference>
<dbReference type="InterPro" id="IPR009187">
    <property type="entry name" value="Prok_Ku"/>
</dbReference>
<comment type="subunit">
    <text evidence="3">Homodimer. Interacts with LigD.</text>
</comment>
<comment type="caution">
    <text evidence="6">The sequence shown here is derived from an EMBL/GenBank/DDBJ whole genome shotgun (WGS) entry which is preliminary data.</text>
</comment>
<sequence>MRAIWKGAITFGLVNVPVKLYSATENHDVKMHQVHNADGGRIRYQRRCEKCGEVVQWEDIDKAYDTGEQTVVLTDEDLKSLPVERNREIDVQEFVPSDQLDPLMFDKSYYLGPDTKSTKSYQLLRRTLEETDRTAIVSFTLRQKTRLAALRVRGDTMVLQSLLWADEVREADFPELHEDVKLSAKELEMSSSLVESYSSDFDPAAYTDQYQEELTKLIEARLAEGQAVATEETFGATQEEDEGGQVLDLMEALRRSVEASRKGAKATTDTPAEADEESAESGGSSTSSSGGASRSRTSSSGSGAGAKGTTKSGTKKSGTTKSGTKSGTAKTSTSQKKPAAKKSATSKSTGTRKKSTERKPA</sequence>
<keyword evidence="3" id="KW-0227">DNA damage</keyword>
<dbReference type="SMART" id="SM00559">
    <property type="entry name" value="Ku78"/>
    <property type="match status" value="1"/>
</dbReference>
<dbReference type="CDD" id="cd00789">
    <property type="entry name" value="KU_like"/>
    <property type="match status" value="1"/>
</dbReference>
<evidence type="ECO:0000256" key="4">
    <source>
        <dbReference type="SAM" id="MobiDB-lite"/>
    </source>
</evidence>
<feature type="region of interest" description="Disordered" evidence="4">
    <location>
        <begin position="258"/>
        <end position="361"/>
    </location>
</feature>
<reference evidence="6" key="1">
    <citation type="submission" date="2023-02" db="EMBL/GenBank/DDBJ databases">
        <title>Georgenia sp.10Sc9-8, isolated from a soil sample collected from the Taklamakan desert.</title>
        <authorList>
            <person name="Liu S."/>
        </authorList>
    </citation>
    <scope>NUCLEOTIDE SEQUENCE</scope>
    <source>
        <strain evidence="6">10Sc9-8</strain>
    </source>
</reference>
<keyword evidence="7" id="KW-1185">Reference proteome</keyword>
<accession>A0ABT5U1I7</accession>
<feature type="domain" description="Ku" evidence="5">
    <location>
        <begin position="52"/>
        <end position="179"/>
    </location>
</feature>
<feature type="compositionally biased region" description="Low complexity" evidence="4">
    <location>
        <begin position="281"/>
        <end position="349"/>
    </location>
</feature>
<evidence type="ECO:0000256" key="1">
    <source>
        <dbReference type="ARBA" id="ARBA00023125"/>
    </source>
</evidence>
<feature type="compositionally biased region" description="Basic residues" evidence="4">
    <location>
        <begin position="350"/>
        <end position="361"/>
    </location>
</feature>
<dbReference type="Gene3D" id="2.40.290.10">
    <property type="match status" value="1"/>
</dbReference>
<comment type="similarity">
    <text evidence="3">Belongs to the prokaryotic Ku family.</text>
</comment>
<dbReference type="Pfam" id="PF02735">
    <property type="entry name" value="Ku"/>
    <property type="match status" value="1"/>
</dbReference>
<dbReference type="HAMAP" id="MF_01875">
    <property type="entry name" value="Prokaryotic_Ku"/>
    <property type="match status" value="1"/>
</dbReference>
<dbReference type="Proteomes" id="UP001165561">
    <property type="component" value="Unassembled WGS sequence"/>
</dbReference>
<proteinExistence type="inferred from homology"/>
<dbReference type="InterPro" id="IPR016194">
    <property type="entry name" value="SPOC-like_C_dom_sf"/>
</dbReference>
<protein>
    <recommendedName>
        <fullName evidence="3">Non-homologous end joining protein Ku</fullName>
    </recommendedName>
</protein>
<organism evidence="6 7">
    <name type="scientific">Georgenia halotolerans</name>
    <dbReference type="NCBI Taxonomy" id="3028317"/>
    <lineage>
        <taxon>Bacteria</taxon>
        <taxon>Bacillati</taxon>
        <taxon>Actinomycetota</taxon>
        <taxon>Actinomycetes</taxon>
        <taxon>Micrococcales</taxon>
        <taxon>Bogoriellaceae</taxon>
        <taxon>Georgenia</taxon>
    </lineage>
</organism>
<dbReference type="NCBIfam" id="TIGR02772">
    <property type="entry name" value="Ku_bact"/>
    <property type="match status" value="1"/>
</dbReference>
<keyword evidence="1 3" id="KW-0238">DNA-binding</keyword>
<dbReference type="InterPro" id="IPR006164">
    <property type="entry name" value="DNA_bd_Ku70/Ku80"/>
</dbReference>